<dbReference type="PROSITE" id="PS50048">
    <property type="entry name" value="ZN2_CY6_FUNGAL_2"/>
    <property type="match status" value="1"/>
</dbReference>
<dbReference type="PANTHER" id="PTHR46910:SF1">
    <property type="entry name" value="MISCELLANEOUS ZN(II)2CYS6 TRANSCRIPTION FACTOR (EUROFUNG)-RELATED"/>
    <property type="match status" value="1"/>
</dbReference>
<dbReference type="GeneID" id="92180289"/>
<dbReference type="InterPro" id="IPR036864">
    <property type="entry name" value="Zn2-C6_fun-type_DNA-bd_sf"/>
</dbReference>
<keyword evidence="2" id="KW-0539">Nucleus</keyword>
<protein>
    <recommendedName>
        <fullName evidence="4">Zn(2)-C6 fungal-type domain-containing protein</fullName>
    </recommendedName>
</protein>
<dbReference type="RefSeq" id="XP_066803642.1">
    <property type="nucleotide sequence ID" value="XM_066946141.1"/>
</dbReference>
<dbReference type="AlphaFoldDB" id="A0AAW0Z0G6"/>
<feature type="compositionally biased region" description="Polar residues" evidence="3">
    <location>
        <begin position="728"/>
        <end position="737"/>
    </location>
</feature>
<dbReference type="InterPro" id="IPR007219">
    <property type="entry name" value="XnlR_reg_dom"/>
</dbReference>
<dbReference type="CDD" id="cd12148">
    <property type="entry name" value="fungal_TF_MHR"/>
    <property type="match status" value="1"/>
</dbReference>
<dbReference type="PANTHER" id="PTHR46910">
    <property type="entry name" value="TRANSCRIPTION FACTOR PDR1"/>
    <property type="match status" value="1"/>
</dbReference>
<feature type="domain" description="Zn(2)-C6 fungal-type" evidence="4">
    <location>
        <begin position="19"/>
        <end position="48"/>
    </location>
</feature>
<feature type="compositionally biased region" description="Polar residues" evidence="3">
    <location>
        <begin position="788"/>
        <end position="802"/>
    </location>
</feature>
<dbReference type="GO" id="GO:0003677">
    <property type="term" value="F:DNA binding"/>
    <property type="evidence" value="ECO:0007669"/>
    <property type="project" value="InterPro"/>
</dbReference>
<evidence type="ECO:0000256" key="3">
    <source>
        <dbReference type="SAM" id="MobiDB-lite"/>
    </source>
</evidence>
<comment type="caution">
    <text evidence="5">The sequence shown here is derived from an EMBL/GenBank/DDBJ whole genome shotgun (WGS) entry which is preliminary data.</text>
</comment>
<gene>
    <name evidence="5" type="ORF">IAR55_003031</name>
</gene>
<dbReference type="EMBL" id="JBCAWK010000005">
    <property type="protein sequence ID" value="KAK8858801.1"/>
    <property type="molecule type" value="Genomic_DNA"/>
</dbReference>
<dbReference type="GO" id="GO:0008270">
    <property type="term" value="F:zinc ion binding"/>
    <property type="evidence" value="ECO:0007669"/>
    <property type="project" value="InterPro"/>
</dbReference>
<dbReference type="PROSITE" id="PS00463">
    <property type="entry name" value="ZN2_CY6_FUNGAL_1"/>
    <property type="match status" value="1"/>
</dbReference>
<evidence type="ECO:0000256" key="2">
    <source>
        <dbReference type="ARBA" id="ARBA00023242"/>
    </source>
</evidence>
<evidence type="ECO:0000313" key="6">
    <source>
        <dbReference type="Proteomes" id="UP001388673"/>
    </source>
</evidence>
<reference evidence="5 6" key="1">
    <citation type="journal article" date="2024" name="bioRxiv">
        <title>Comparative genomics of Cryptococcus and Kwoniella reveals pathogenesis evolution and contrasting karyotype dynamics via intercentromeric recombination or chromosome fusion.</title>
        <authorList>
            <person name="Coelho M.A."/>
            <person name="David-Palma M."/>
            <person name="Shea T."/>
            <person name="Bowers K."/>
            <person name="McGinley-Smith S."/>
            <person name="Mohammad A.W."/>
            <person name="Gnirke A."/>
            <person name="Yurkov A.M."/>
            <person name="Nowrousian M."/>
            <person name="Sun S."/>
            <person name="Cuomo C.A."/>
            <person name="Heitman J."/>
        </authorList>
    </citation>
    <scope>NUCLEOTIDE SEQUENCE [LARGE SCALE GENOMIC DNA]</scope>
    <source>
        <strain evidence="5 6">CBS 13917</strain>
    </source>
</reference>
<keyword evidence="1" id="KW-0479">Metal-binding</keyword>
<dbReference type="SUPFAM" id="SSF57701">
    <property type="entry name" value="Zn2/Cys6 DNA-binding domain"/>
    <property type="match status" value="1"/>
</dbReference>
<dbReference type="Proteomes" id="UP001388673">
    <property type="component" value="Unassembled WGS sequence"/>
</dbReference>
<dbReference type="Pfam" id="PF00172">
    <property type="entry name" value="Zn_clus"/>
    <property type="match status" value="1"/>
</dbReference>
<name>A0AAW0Z0G6_9TREE</name>
<proteinExistence type="predicted"/>
<dbReference type="GO" id="GO:0006351">
    <property type="term" value="P:DNA-templated transcription"/>
    <property type="evidence" value="ECO:0007669"/>
    <property type="project" value="InterPro"/>
</dbReference>
<evidence type="ECO:0000313" key="5">
    <source>
        <dbReference type="EMBL" id="KAK8858801.1"/>
    </source>
</evidence>
<dbReference type="GO" id="GO:0000981">
    <property type="term" value="F:DNA-binding transcription factor activity, RNA polymerase II-specific"/>
    <property type="evidence" value="ECO:0007669"/>
    <property type="project" value="InterPro"/>
</dbReference>
<evidence type="ECO:0000259" key="4">
    <source>
        <dbReference type="PROSITE" id="PS50048"/>
    </source>
</evidence>
<evidence type="ECO:0000256" key="1">
    <source>
        <dbReference type="ARBA" id="ARBA00022723"/>
    </source>
</evidence>
<dbReference type="SMART" id="SM00906">
    <property type="entry name" value="Fungal_trans"/>
    <property type="match status" value="1"/>
</dbReference>
<feature type="region of interest" description="Disordered" evidence="3">
    <location>
        <begin position="779"/>
        <end position="802"/>
    </location>
</feature>
<dbReference type="Pfam" id="PF04082">
    <property type="entry name" value="Fungal_trans"/>
    <property type="match status" value="1"/>
</dbReference>
<accession>A0AAW0Z0G6</accession>
<dbReference type="InterPro" id="IPR001138">
    <property type="entry name" value="Zn2Cys6_DnaBD"/>
</dbReference>
<sequence>MSVSPTRVAKAARPRVWRACEVCRKRKIRCDGQDPCKFCVTNNRECSFERVQDHASLSRQRDNDTQDRLQRLEDRLDSLIPLIETTHTWVLHLGGGSVDPAMVNSVIADPIHDSGPSSEDASTSFIASSRIPSDSTFTGVDRADRNMIAGPSHEGLSGKSTEVAADSDDQLLNGHSAAQDPVAELLRPDSWADRLAGQFARDSTGNMRYLGGTPTFVLTEAVDSVRQAKLNFTTDHSSSTKQDRPTVDHLYFRPNVLYRPLNGLPAPETVVYPPMALSDALVHMYFSKIHHTFPIVDKPRFLQQYQTAMDGLRQGRPSKDSHFLCVLFAVYASAASLTKKVFHDRTEFEFSSPKEYIGLEFYEKALYMYWIGFRTMKLENIVCMALLSACLAGWNTLSQSWVLAGQAVRGAQDLGLHRSPKKAEVDPIAKEYRRRVWWCVYGLDKILSVSLGRPSGVNDDDCDVELPSDQYCCEGSDLRREAPGNNPMTGFKSLLEIYAIAGRIERDAHNISFLKKYDNCADSPEVQETINKLDSMLDEWSDTLPDSVRYAANDPQRTDMFALCLLGHFALYACTLNLHRPFMPDLNTSSPTYTSRALKKCVDAARGCIRVGEEVKKLLPTSHHCQFCVQYLTISGVTLLRCLPFVRNVQELITDAIRCRHLLAKLEDTWPGSKRCGALVQDLLDICKNTWPGSSGHHRAGNPPTQATVEGVLTPPAPARGRKRTHDQALSSGSNIQGEAARKDVNADLELPHHDGLAVDVPLQLDGLDAITVAPLSEEQTGHEMTLPPSQTFDPDSSTNQEVSWDYPADPLDYTYLTSEAPFDLADEIGALLDTFQTSSALTTDLEPWPE</sequence>
<feature type="region of interest" description="Disordered" evidence="3">
    <location>
        <begin position="694"/>
        <end position="740"/>
    </location>
</feature>
<dbReference type="KEGG" id="kne:92180289"/>
<dbReference type="CDD" id="cd00067">
    <property type="entry name" value="GAL4"/>
    <property type="match status" value="1"/>
</dbReference>
<dbReference type="InterPro" id="IPR050987">
    <property type="entry name" value="AtrR-like"/>
</dbReference>
<dbReference type="Gene3D" id="4.10.240.10">
    <property type="entry name" value="Zn(2)-C6 fungal-type DNA-binding domain"/>
    <property type="match status" value="1"/>
</dbReference>
<keyword evidence="6" id="KW-1185">Reference proteome</keyword>
<dbReference type="SMART" id="SM00066">
    <property type="entry name" value="GAL4"/>
    <property type="match status" value="1"/>
</dbReference>
<organism evidence="5 6">
    <name type="scientific">Kwoniella newhampshirensis</name>
    <dbReference type="NCBI Taxonomy" id="1651941"/>
    <lineage>
        <taxon>Eukaryota</taxon>
        <taxon>Fungi</taxon>
        <taxon>Dikarya</taxon>
        <taxon>Basidiomycota</taxon>
        <taxon>Agaricomycotina</taxon>
        <taxon>Tremellomycetes</taxon>
        <taxon>Tremellales</taxon>
        <taxon>Cryptococcaceae</taxon>
        <taxon>Kwoniella</taxon>
    </lineage>
</organism>